<feature type="transmembrane region" description="Helical" evidence="1">
    <location>
        <begin position="145"/>
        <end position="165"/>
    </location>
</feature>
<dbReference type="GeneID" id="83206434"/>
<keyword evidence="1" id="KW-0472">Membrane</keyword>
<proteinExistence type="predicted"/>
<dbReference type="Proteomes" id="UP001150941">
    <property type="component" value="Unassembled WGS sequence"/>
</dbReference>
<gene>
    <name evidence="2" type="ORF">N7468_009835</name>
</gene>
<keyword evidence="1" id="KW-1133">Transmembrane helix</keyword>
<feature type="transmembrane region" description="Helical" evidence="1">
    <location>
        <begin position="87"/>
        <end position="108"/>
    </location>
</feature>
<name>A0A9W9TBN1_9EURO</name>
<reference evidence="2" key="2">
    <citation type="journal article" date="2023" name="IMA Fungus">
        <title>Comparative genomic study of the Penicillium genus elucidates a diverse pangenome and 15 lateral gene transfer events.</title>
        <authorList>
            <person name="Petersen C."/>
            <person name="Sorensen T."/>
            <person name="Nielsen M.R."/>
            <person name="Sondergaard T.E."/>
            <person name="Sorensen J.L."/>
            <person name="Fitzpatrick D.A."/>
            <person name="Frisvad J.C."/>
            <person name="Nielsen K.L."/>
        </authorList>
    </citation>
    <scope>NUCLEOTIDE SEQUENCE</scope>
    <source>
        <strain evidence="2">IBT 19713</strain>
    </source>
</reference>
<keyword evidence="3" id="KW-1185">Reference proteome</keyword>
<dbReference type="OrthoDB" id="4505711at2759"/>
<organism evidence="2 3">
    <name type="scientific">Penicillium chermesinum</name>
    <dbReference type="NCBI Taxonomy" id="63820"/>
    <lineage>
        <taxon>Eukaryota</taxon>
        <taxon>Fungi</taxon>
        <taxon>Dikarya</taxon>
        <taxon>Ascomycota</taxon>
        <taxon>Pezizomycotina</taxon>
        <taxon>Eurotiomycetes</taxon>
        <taxon>Eurotiomycetidae</taxon>
        <taxon>Eurotiales</taxon>
        <taxon>Aspergillaceae</taxon>
        <taxon>Penicillium</taxon>
    </lineage>
</organism>
<evidence type="ECO:0000256" key="1">
    <source>
        <dbReference type="SAM" id="Phobius"/>
    </source>
</evidence>
<dbReference type="EMBL" id="JAPQKS010000008">
    <property type="protein sequence ID" value="KAJ5216827.1"/>
    <property type="molecule type" value="Genomic_DNA"/>
</dbReference>
<accession>A0A9W9TBN1</accession>
<dbReference type="RefSeq" id="XP_058325698.1">
    <property type="nucleotide sequence ID" value="XM_058479130.1"/>
</dbReference>
<reference evidence="2" key="1">
    <citation type="submission" date="2022-11" db="EMBL/GenBank/DDBJ databases">
        <authorList>
            <person name="Petersen C."/>
        </authorList>
    </citation>
    <scope>NUCLEOTIDE SEQUENCE</scope>
    <source>
        <strain evidence="2">IBT 19713</strain>
    </source>
</reference>
<evidence type="ECO:0000313" key="3">
    <source>
        <dbReference type="Proteomes" id="UP001150941"/>
    </source>
</evidence>
<feature type="transmembrane region" description="Helical" evidence="1">
    <location>
        <begin position="44"/>
        <end position="66"/>
    </location>
</feature>
<sequence>MPPTPTDRLRDCMILAILNLFGIVYFGLFAIQLCIFHFPSRPDGLLDMVSLLTFCGGVIFWCLTSLTYRIIKAFDQTESPDWQKLEFCGAMTLINATSIPYVLVQYTAFPSAQLSSVCALSLVAVAYLVDFLGVDSDASVARARFPYHCVSLGLLSLAPAIYALAEPGYTDSPLTTQFFRSALWIAMSALNYAVRPLERLNLIVGWRPSLYAMHLAILYNALVYSRVMMQNSLLRSG</sequence>
<feature type="transmembrane region" description="Helical" evidence="1">
    <location>
        <begin position="12"/>
        <end position="38"/>
    </location>
</feature>
<protein>
    <submittedName>
        <fullName evidence="2">Hly-III-related protein</fullName>
    </submittedName>
</protein>
<comment type="caution">
    <text evidence="2">The sequence shown here is derived from an EMBL/GenBank/DDBJ whole genome shotgun (WGS) entry which is preliminary data.</text>
</comment>
<feature type="transmembrane region" description="Helical" evidence="1">
    <location>
        <begin position="114"/>
        <end position="133"/>
    </location>
</feature>
<dbReference type="AlphaFoldDB" id="A0A9W9TBN1"/>
<evidence type="ECO:0000313" key="2">
    <source>
        <dbReference type="EMBL" id="KAJ5216827.1"/>
    </source>
</evidence>
<keyword evidence="1" id="KW-0812">Transmembrane</keyword>
<feature type="transmembrane region" description="Helical" evidence="1">
    <location>
        <begin position="209"/>
        <end position="227"/>
    </location>
</feature>